<dbReference type="PROSITE" id="PS00393">
    <property type="entry name" value="PEPCASE_2"/>
    <property type="match status" value="1"/>
</dbReference>
<keyword evidence="13" id="KW-0670">Pyruvate</keyword>
<gene>
    <name evidence="10" type="primary">ppc</name>
    <name evidence="13" type="ORF">GB996_00435</name>
</gene>
<name>A0A844LWB7_9GAMM</name>
<accession>A0A844LWB7</accession>
<sequence length="932" mass="105188">MPSNNEVLRSRVRLLGSFLGDAIARQSGEDTLQTIETLRKGFIQERRDPNPANKQKLIDLIASLDNKTLKNVIRGFSIYFFLANLTEENFLREERRTLKQQSQNFWEGSFRHTLLECQQRHIAADQIKELIDQLKFIPVFTAHPTEARRRTTMNILQTLYAHSTALNDLPEGSLAYQEAKQKTAETIDLLWSSDEVRTRKPLVYDEINNGLHYFNASLFTAIPQVYRNIKNAIVDVYPELSDYALPAFLSFGSWIGGDRDGNPFVTHETTEMAVLLHANTVLRHYQVMVRKLRRELIHSDTIASISPKIYQRIKHYSELDERIFYYNPDDYNNEPYRRLLSIILAKIAATNEHIQSQGNKPEAAADAYSNPQALLDDLRLIRESLSTHDKAHAEGLLLDMIRLVKTCGFHLAALDIRQDSGYHGEVIADIFDNASNLPDYRQLSETERQQWLTRLLEQPGTPLIYVDNLSKQTQEQLALINSIAKLRKLVGEDTFGSYIISMTNNASQLLEVLLLMRFSGLSGINDSGELYAALPVAPLFETIEDLKNIDHILPAVLDNPLYRKLLEQSGNTQEIMLGYSDSSKDGGIITSAWQLYSAQQTITEIAKKYGINTRLFHGRGGSVSRGGGSTHQAIAAQPAGTLNGQIKFTEQGEVLYAKYANPDTAVFELTMGITGALKATSSRFVEQPKQLNSYEALFARLAEAGEQQYRALTDNTEGFYEFYSQATPVQEISLLNIGSRPAHRKKGLPSKSTIRAIPWVFGWSLARFTLPAWYGVGSALNSVKQDEALMQEMNDNWPFFNAFISNIEMAFTKSEMSIAQAYSQLCEDEALRARIMQAVIDEHDLTQQGLNSLLNQDTLLSNQQELASSLEWRNAYLDPINYIQIELLKRLRQSNQQTPDTSSGHTQNDDISVEDPLIRSINALAAGLRNTG</sequence>
<dbReference type="GO" id="GO:0008964">
    <property type="term" value="F:phosphoenolpyruvate carboxylase activity"/>
    <property type="evidence" value="ECO:0007669"/>
    <property type="project" value="UniProtKB-UniRule"/>
</dbReference>
<protein>
    <recommendedName>
        <fullName evidence="5 10">Phosphoenolpyruvate carboxylase</fullName>
        <shortName evidence="10">PEPC</shortName>
        <shortName evidence="10">PEPCase</shortName>
        <ecNumber evidence="4 10">4.1.1.31</ecNumber>
    </recommendedName>
</protein>
<dbReference type="InterPro" id="IPR018129">
    <property type="entry name" value="PEP_COase_Lys_AS"/>
</dbReference>
<evidence type="ECO:0000256" key="1">
    <source>
        <dbReference type="ARBA" id="ARBA00001946"/>
    </source>
</evidence>
<feature type="active site" evidence="10 11">
    <location>
        <position position="143"/>
    </location>
</feature>
<evidence type="ECO:0000313" key="13">
    <source>
        <dbReference type="EMBL" id="MUG31259.1"/>
    </source>
</evidence>
<dbReference type="InterPro" id="IPR033129">
    <property type="entry name" value="PEPCASE_His_AS"/>
</dbReference>
<dbReference type="Gene3D" id="1.20.1440.90">
    <property type="entry name" value="Phosphoenolpyruvate/pyruvate domain"/>
    <property type="match status" value="1"/>
</dbReference>
<keyword evidence="7 10" id="KW-0456">Lyase</keyword>
<evidence type="ECO:0000256" key="3">
    <source>
        <dbReference type="ARBA" id="ARBA00008346"/>
    </source>
</evidence>
<evidence type="ECO:0000256" key="2">
    <source>
        <dbReference type="ARBA" id="ARBA00003670"/>
    </source>
</evidence>
<dbReference type="InterPro" id="IPR015813">
    <property type="entry name" value="Pyrv/PenolPyrv_kinase-like_dom"/>
</dbReference>
<evidence type="ECO:0000256" key="11">
    <source>
        <dbReference type="PROSITE-ProRule" id="PRU10111"/>
    </source>
</evidence>
<evidence type="ECO:0000256" key="6">
    <source>
        <dbReference type="ARBA" id="ARBA00022842"/>
    </source>
</evidence>
<dbReference type="NCBIfam" id="NF000584">
    <property type="entry name" value="PRK00009.1"/>
    <property type="match status" value="1"/>
</dbReference>
<dbReference type="PRINTS" id="PR00150">
    <property type="entry name" value="PEPCARBXLASE"/>
</dbReference>
<dbReference type="EMBL" id="WFKQ01000001">
    <property type="protein sequence ID" value="MUG31259.1"/>
    <property type="molecule type" value="Genomic_DNA"/>
</dbReference>
<organism evidence="13 14">
    <name type="scientific">Psychrobacter sanguinis</name>
    <dbReference type="NCBI Taxonomy" id="861445"/>
    <lineage>
        <taxon>Bacteria</taxon>
        <taxon>Pseudomonadati</taxon>
        <taxon>Pseudomonadota</taxon>
        <taxon>Gammaproteobacteria</taxon>
        <taxon>Moraxellales</taxon>
        <taxon>Moraxellaceae</taxon>
        <taxon>Psychrobacter</taxon>
    </lineage>
</organism>
<dbReference type="GO" id="GO:0000287">
    <property type="term" value="F:magnesium ion binding"/>
    <property type="evidence" value="ECO:0007669"/>
    <property type="project" value="UniProtKB-UniRule"/>
</dbReference>
<dbReference type="Proteomes" id="UP000442109">
    <property type="component" value="Unassembled WGS sequence"/>
</dbReference>
<evidence type="ECO:0000256" key="12">
    <source>
        <dbReference type="PROSITE-ProRule" id="PRU10112"/>
    </source>
</evidence>
<evidence type="ECO:0000256" key="10">
    <source>
        <dbReference type="HAMAP-Rule" id="MF_00595"/>
    </source>
</evidence>
<keyword evidence="6 10" id="KW-0460">Magnesium</keyword>
<dbReference type="EC" id="4.1.1.31" evidence="4 10"/>
<dbReference type="AlphaFoldDB" id="A0A844LWB7"/>
<dbReference type="RefSeq" id="WP_155586542.1">
    <property type="nucleotide sequence ID" value="NZ_WFKQ01000001.1"/>
</dbReference>
<dbReference type="InterPro" id="IPR022805">
    <property type="entry name" value="PEP_COase_bac/pln-type"/>
</dbReference>
<dbReference type="InterPro" id="IPR021135">
    <property type="entry name" value="PEP_COase"/>
</dbReference>
<comment type="function">
    <text evidence="2 10">Forms oxaloacetate, a four-carbon dicarboxylic acid source for the tricarboxylic acid cycle.</text>
</comment>
<comment type="catalytic activity">
    <reaction evidence="9 10">
        <text>oxaloacetate + phosphate = phosphoenolpyruvate + hydrogencarbonate</text>
        <dbReference type="Rhea" id="RHEA:28370"/>
        <dbReference type="ChEBI" id="CHEBI:16452"/>
        <dbReference type="ChEBI" id="CHEBI:17544"/>
        <dbReference type="ChEBI" id="CHEBI:43474"/>
        <dbReference type="ChEBI" id="CHEBI:58702"/>
        <dbReference type="EC" id="4.1.1.31"/>
    </reaction>
</comment>
<comment type="subunit">
    <text evidence="10">Homotetramer.</text>
</comment>
<dbReference type="PANTHER" id="PTHR30523:SF6">
    <property type="entry name" value="PHOSPHOENOLPYRUVATE CARBOXYLASE"/>
    <property type="match status" value="1"/>
</dbReference>
<dbReference type="GO" id="GO:0006099">
    <property type="term" value="P:tricarboxylic acid cycle"/>
    <property type="evidence" value="ECO:0007669"/>
    <property type="project" value="InterPro"/>
</dbReference>
<dbReference type="SUPFAM" id="SSF51621">
    <property type="entry name" value="Phosphoenolpyruvate/pyruvate domain"/>
    <property type="match status" value="1"/>
</dbReference>
<comment type="similarity">
    <text evidence="3 10">Belongs to the PEPCase type 1 family.</text>
</comment>
<evidence type="ECO:0000256" key="9">
    <source>
        <dbReference type="ARBA" id="ARBA00048995"/>
    </source>
</evidence>
<dbReference type="GO" id="GO:0005829">
    <property type="term" value="C:cytosol"/>
    <property type="evidence" value="ECO:0007669"/>
    <property type="project" value="TreeGrafter"/>
</dbReference>
<dbReference type="GO" id="GO:0006107">
    <property type="term" value="P:oxaloacetate metabolic process"/>
    <property type="evidence" value="ECO:0007669"/>
    <property type="project" value="UniProtKB-UniRule"/>
</dbReference>
<evidence type="ECO:0000256" key="4">
    <source>
        <dbReference type="ARBA" id="ARBA00012305"/>
    </source>
</evidence>
<evidence type="ECO:0000256" key="8">
    <source>
        <dbReference type="ARBA" id="ARBA00023300"/>
    </source>
</evidence>
<keyword evidence="14" id="KW-1185">Reference proteome</keyword>
<comment type="caution">
    <text evidence="13">The sequence shown here is derived from an EMBL/GenBank/DDBJ whole genome shotgun (WGS) entry which is preliminary data.</text>
</comment>
<dbReference type="HAMAP" id="MF_00595">
    <property type="entry name" value="PEPcase_type1"/>
    <property type="match status" value="1"/>
</dbReference>
<evidence type="ECO:0000313" key="14">
    <source>
        <dbReference type="Proteomes" id="UP000442109"/>
    </source>
</evidence>
<reference evidence="13 14" key="1">
    <citation type="journal article" date="2019" name="PLoS ONE">
        <title>Pup mortality in New Zealand sea lions (Phocarctos hookeri) at Enderby Island, Auckland Islands, 2013-18.</title>
        <authorList>
            <person name="Michael S.A."/>
            <person name="Hayman D.T.S."/>
            <person name="Gray R."/>
            <person name="Zhang J."/>
            <person name="Rogers L."/>
            <person name="Roe W.D."/>
        </authorList>
    </citation>
    <scope>NUCLEOTIDE SEQUENCE [LARGE SCALE GENOMIC DNA]</scope>
    <source>
        <strain evidence="13 14">SM868</strain>
    </source>
</reference>
<dbReference type="PANTHER" id="PTHR30523">
    <property type="entry name" value="PHOSPHOENOLPYRUVATE CARBOXYLASE"/>
    <property type="match status" value="1"/>
</dbReference>
<dbReference type="PROSITE" id="PS00781">
    <property type="entry name" value="PEPCASE_1"/>
    <property type="match status" value="1"/>
</dbReference>
<dbReference type="GO" id="GO:0015977">
    <property type="term" value="P:carbon fixation"/>
    <property type="evidence" value="ECO:0007669"/>
    <property type="project" value="UniProtKB-UniRule"/>
</dbReference>
<evidence type="ECO:0000256" key="7">
    <source>
        <dbReference type="ARBA" id="ARBA00023239"/>
    </source>
</evidence>
<evidence type="ECO:0000256" key="5">
    <source>
        <dbReference type="ARBA" id="ARBA00022419"/>
    </source>
</evidence>
<dbReference type="Pfam" id="PF00311">
    <property type="entry name" value="PEPcase"/>
    <property type="match status" value="1"/>
</dbReference>
<feature type="active site" evidence="10 12">
    <location>
        <position position="584"/>
    </location>
</feature>
<dbReference type="OrthoDB" id="9768133at2"/>
<proteinExistence type="inferred from homology"/>
<keyword evidence="8 10" id="KW-0120">Carbon dioxide fixation</keyword>
<comment type="cofactor">
    <cofactor evidence="1 10">
        <name>Mg(2+)</name>
        <dbReference type="ChEBI" id="CHEBI:18420"/>
    </cofactor>
</comment>